<name>A0ABY5PD37_9ACTN</name>
<dbReference type="Proteomes" id="UP001058860">
    <property type="component" value="Chromosome"/>
</dbReference>
<accession>A0ABY5PD37</accession>
<reference evidence="3" key="1">
    <citation type="submission" date="2021-11" db="EMBL/GenBank/DDBJ databases">
        <title>Cultivation dependent microbiological survey of springs from the worlds oldest radium mine currently devoted to the extraction of radon-saturated water.</title>
        <authorList>
            <person name="Kapinusova G."/>
            <person name="Smrhova T."/>
            <person name="Strejcek M."/>
            <person name="Suman J."/>
            <person name="Jani K."/>
            <person name="Pajer P."/>
            <person name="Uhlik O."/>
        </authorList>
    </citation>
    <scope>NUCLEOTIDE SEQUENCE [LARGE SCALE GENOMIC DNA]</scope>
    <source>
        <strain evidence="3">J379</strain>
    </source>
</reference>
<keyword evidence="1" id="KW-0472">Membrane</keyword>
<dbReference type="RefSeq" id="WP_353863101.1">
    <property type="nucleotide sequence ID" value="NZ_CP088295.1"/>
</dbReference>
<dbReference type="EMBL" id="CP088295">
    <property type="protein sequence ID" value="UUY02574.1"/>
    <property type="molecule type" value="Genomic_DNA"/>
</dbReference>
<evidence type="ECO:0000256" key="1">
    <source>
        <dbReference type="SAM" id="Phobius"/>
    </source>
</evidence>
<keyword evidence="1" id="KW-0812">Transmembrane</keyword>
<organism evidence="2 3">
    <name type="scientific">Svornostia abyssi</name>
    <dbReference type="NCBI Taxonomy" id="2898438"/>
    <lineage>
        <taxon>Bacteria</taxon>
        <taxon>Bacillati</taxon>
        <taxon>Actinomycetota</taxon>
        <taxon>Thermoleophilia</taxon>
        <taxon>Solirubrobacterales</taxon>
        <taxon>Baekduiaceae</taxon>
        <taxon>Svornostia</taxon>
    </lineage>
</organism>
<gene>
    <name evidence="2" type="ORF">LRS13_18020</name>
</gene>
<feature type="transmembrane region" description="Helical" evidence="1">
    <location>
        <begin position="20"/>
        <end position="47"/>
    </location>
</feature>
<feature type="transmembrane region" description="Helical" evidence="1">
    <location>
        <begin position="143"/>
        <end position="162"/>
    </location>
</feature>
<proteinExistence type="predicted"/>
<feature type="transmembrane region" description="Helical" evidence="1">
    <location>
        <begin position="59"/>
        <end position="83"/>
    </location>
</feature>
<keyword evidence="3" id="KW-1185">Reference proteome</keyword>
<protein>
    <submittedName>
        <fullName evidence="2">Uncharacterized protein</fullName>
    </submittedName>
</protein>
<feature type="transmembrane region" description="Helical" evidence="1">
    <location>
        <begin position="112"/>
        <end position="131"/>
    </location>
</feature>
<feature type="transmembrane region" description="Helical" evidence="1">
    <location>
        <begin position="168"/>
        <end position="187"/>
    </location>
</feature>
<evidence type="ECO:0000313" key="2">
    <source>
        <dbReference type="EMBL" id="UUY02574.1"/>
    </source>
</evidence>
<keyword evidence="1" id="KW-1133">Transmembrane helix</keyword>
<evidence type="ECO:0000313" key="3">
    <source>
        <dbReference type="Proteomes" id="UP001058860"/>
    </source>
</evidence>
<sequence>MLQRPEGDLVSRVEVNPPRYPVQLVLLVDVPVLGVALTTLGNALWGLPWCPDLGCDDASFWASLSLAGGRVIWVVALLVWASWVVERRVRRGTRPGDAVGGAWVSGPRPPTVRAAGAIVGLVGVAIVYVALRWDCAEADCADLVTSALWACGVGAVVWAMSWWSRWPLHMLVGATLAFTAALAGLVAA</sequence>